<organism evidence="1 2">
    <name type="scientific">Lactococcus lactis subsp. lactis A12</name>
    <dbReference type="NCBI Taxonomy" id="1137134"/>
    <lineage>
        <taxon>Bacteria</taxon>
        <taxon>Bacillati</taxon>
        <taxon>Bacillota</taxon>
        <taxon>Bacilli</taxon>
        <taxon>Lactobacillales</taxon>
        <taxon>Streptococcaceae</taxon>
        <taxon>Lactococcus</taxon>
    </lineage>
</organism>
<protein>
    <submittedName>
        <fullName evidence="1">Uncharacterized protein</fullName>
    </submittedName>
</protein>
<reference evidence="1 2" key="1">
    <citation type="journal article" date="2013" name="Appl. Environ. Microbiol.">
        <title>The Carbohydrate Metabolism Signature of Lactococcus lactis Strain A12 Reveals Its Sourdough Ecosystem Origin.</title>
        <authorList>
            <person name="Passerini D."/>
            <person name="Coddeville M."/>
            <person name="Le Bourgeois P."/>
            <person name="Loubiere P."/>
            <person name="Ritzenthaler P."/>
            <person name="Fontagne-Faucher C."/>
            <person name="Daveran-Mingot M.L."/>
            <person name="Cocaign-Bousquet M."/>
        </authorList>
    </citation>
    <scope>NUCLEOTIDE SEQUENCE [LARGE SCALE GENOMIC DNA]</scope>
    <source>
        <strain evidence="1 2">A12</strain>
    </source>
</reference>
<comment type="caution">
    <text evidence="1">The sequence shown here is derived from an EMBL/GenBank/DDBJ whole genome shotgun (WGS) entry which is preliminary data.</text>
</comment>
<proteinExistence type="predicted"/>
<dbReference type="Proteomes" id="UP000015361">
    <property type="component" value="Unassembled WGS sequence"/>
</dbReference>
<dbReference type="AlphaFoldDB" id="S6FSZ6"/>
<evidence type="ECO:0000313" key="1">
    <source>
        <dbReference type="EMBL" id="CDG04412.1"/>
    </source>
</evidence>
<gene>
    <name evidence="1" type="ORF">O9U_14005</name>
</gene>
<name>S6FSZ6_LACLL</name>
<sequence>METAEEFKVQQERTLETLKKDFRLC</sequence>
<accession>S6FSZ6</accession>
<dbReference type="EMBL" id="CBLU010000009">
    <property type="protein sequence ID" value="CDG04412.1"/>
    <property type="molecule type" value="Genomic_DNA"/>
</dbReference>
<evidence type="ECO:0000313" key="2">
    <source>
        <dbReference type="Proteomes" id="UP000015361"/>
    </source>
</evidence>